<reference evidence="2" key="1">
    <citation type="journal article" date="2022" name="Mol. Ecol. Resour.">
        <title>The genomes of chicory, endive, great burdock and yacon provide insights into Asteraceae palaeo-polyploidization history and plant inulin production.</title>
        <authorList>
            <person name="Fan W."/>
            <person name="Wang S."/>
            <person name="Wang H."/>
            <person name="Wang A."/>
            <person name="Jiang F."/>
            <person name="Liu H."/>
            <person name="Zhao H."/>
            <person name="Xu D."/>
            <person name="Zhang Y."/>
        </authorList>
    </citation>
    <scope>NUCLEOTIDE SEQUENCE [LARGE SCALE GENOMIC DNA]</scope>
    <source>
        <strain evidence="2">cv. Niubang</strain>
    </source>
</reference>
<name>A0ACB9AZL1_ARCLA</name>
<dbReference type="EMBL" id="CM042053">
    <property type="protein sequence ID" value="KAI3715080.1"/>
    <property type="molecule type" value="Genomic_DNA"/>
</dbReference>
<proteinExistence type="predicted"/>
<comment type="caution">
    <text evidence="1">The sequence shown here is derived from an EMBL/GenBank/DDBJ whole genome shotgun (WGS) entry which is preliminary data.</text>
</comment>
<evidence type="ECO:0000313" key="1">
    <source>
        <dbReference type="EMBL" id="KAI3715080.1"/>
    </source>
</evidence>
<gene>
    <name evidence="1" type="ORF">L6452_22047</name>
</gene>
<keyword evidence="2" id="KW-1185">Reference proteome</keyword>
<evidence type="ECO:0000313" key="2">
    <source>
        <dbReference type="Proteomes" id="UP001055879"/>
    </source>
</evidence>
<dbReference type="Proteomes" id="UP001055879">
    <property type="component" value="Linkage Group LG07"/>
</dbReference>
<sequence length="352" mass="38736">MEAKVDQTSFVAETLWNFGTATLRSEGWGHHFVSKRKYHFIIPINNEWIKPLDNGVLDLQTHILHGLIHCNGFGHLLCINGSEGGSNFVRGRDVMELWDRNSSKRRKISVVDTSKKRKMDLRLLYGEDRTPRKFGAAAAENKGRWPVKKLEEVAGVVIGVPKAKIAENGNGNCGISWQVLRDTAGIGNTGLIDHVLSLLDDVTIGGYVDGFGQQNFTKEWLPDDYDDKFLRLICHLLVPTGRRNSVGEQLLIPFNATIGDLKLAAEIALRDTYCVMENLKVSEIVKFEGLSDTEMILDTSLQSGSAISVRGSGVDLLTTSGLTMKVGPGITTASGWWRAIFARFGSIHGAVG</sequence>
<reference evidence="1 2" key="2">
    <citation type="journal article" date="2022" name="Mol. Ecol. Resour.">
        <title>The genomes of chicory, endive, great burdock and yacon provide insights into Asteraceae paleo-polyploidization history and plant inulin production.</title>
        <authorList>
            <person name="Fan W."/>
            <person name="Wang S."/>
            <person name="Wang H."/>
            <person name="Wang A."/>
            <person name="Jiang F."/>
            <person name="Liu H."/>
            <person name="Zhao H."/>
            <person name="Xu D."/>
            <person name="Zhang Y."/>
        </authorList>
    </citation>
    <scope>NUCLEOTIDE SEQUENCE [LARGE SCALE GENOMIC DNA]</scope>
    <source>
        <strain evidence="2">cv. Niubang</strain>
    </source>
</reference>
<accession>A0ACB9AZL1</accession>
<organism evidence="1 2">
    <name type="scientific">Arctium lappa</name>
    <name type="common">Greater burdock</name>
    <name type="synonym">Lappa major</name>
    <dbReference type="NCBI Taxonomy" id="4217"/>
    <lineage>
        <taxon>Eukaryota</taxon>
        <taxon>Viridiplantae</taxon>
        <taxon>Streptophyta</taxon>
        <taxon>Embryophyta</taxon>
        <taxon>Tracheophyta</taxon>
        <taxon>Spermatophyta</taxon>
        <taxon>Magnoliopsida</taxon>
        <taxon>eudicotyledons</taxon>
        <taxon>Gunneridae</taxon>
        <taxon>Pentapetalae</taxon>
        <taxon>asterids</taxon>
        <taxon>campanulids</taxon>
        <taxon>Asterales</taxon>
        <taxon>Asteraceae</taxon>
        <taxon>Carduoideae</taxon>
        <taxon>Cardueae</taxon>
        <taxon>Arctiinae</taxon>
        <taxon>Arctium</taxon>
    </lineage>
</organism>
<protein>
    <submittedName>
        <fullName evidence="1">Uncharacterized protein</fullName>
    </submittedName>
</protein>